<feature type="domain" description="Peptidase S1" evidence="8">
    <location>
        <begin position="184"/>
        <end position="453"/>
    </location>
</feature>
<dbReference type="AlphaFoldDB" id="A0A8S4S7P9"/>
<dbReference type="SMART" id="SM00020">
    <property type="entry name" value="Tryp_SPc"/>
    <property type="match status" value="1"/>
</dbReference>
<dbReference type="EMBL" id="CAKXAJ010025977">
    <property type="protein sequence ID" value="CAH2248584.1"/>
    <property type="molecule type" value="Genomic_DNA"/>
</dbReference>
<keyword evidence="10" id="KW-1185">Reference proteome</keyword>
<feature type="chain" id="PRO_5035921695" evidence="7">
    <location>
        <begin position="20"/>
        <end position="458"/>
    </location>
</feature>
<keyword evidence="6" id="KW-1205">Fibrinolytic toxin</keyword>
<organism evidence="9 10">
    <name type="scientific">Pararge aegeria aegeria</name>
    <dbReference type="NCBI Taxonomy" id="348720"/>
    <lineage>
        <taxon>Eukaryota</taxon>
        <taxon>Metazoa</taxon>
        <taxon>Ecdysozoa</taxon>
        <taxon>Arthropoda</taxon>
        <taxon>Hexapoda</taxon>
        <taxon>Insecta</taxon>
        <taxon>Pterygota</taxon>
        <taxon>Neoptera</taxon>
        <taxon>Endopterygota</taxon>
        <taxon>Lepidoptera</taxon>
        <taxon>Glossata</taxon>
        <taxon>Ditrysia</taxon>
        <taxon>Papilionoidea</taxon>
        <taxon>Nymphalidae</taxon>
        <taxon>Satyrinae</taxon>
        <taxon>Satyrini</taxon>
        <taxon>Parargina</taxon>
        <taxon>Pararge</taxon>
    </lineage>
</organism>
<evidence type="ECO:0000256" key="5">
    <source>
        <dbReference type="ARBA" id="ARBA00055534"/>
    </source>
</evidence>
<proteinExistence type="predicted"/>
<dbReference type="InterPro" id="IPR001314">
    <property type="entry name" value="Peptidase_S1A"/>
</dbReference>
<evidence type="ECO:0000256" key="1">
    <source>
        <dbReference type="ARBA" id="ARBA00004239"/>
    </source>
</evidence>
<name>A0A8S4S7P9_9NEOP</name>
<dbReference type="PROSITE" id="PS50240">
    <property type="entry name" value="TRYPSIN_DOM"/>
    <property type="match status" value="1"/>
</dbReference>
<keyword evidence="3" id="KW-1015">Disulfide bond</keyword>
<evidence type="ECO:0000313" key="9">
    <source>
        <dbReference type="EMBL" id="CAH2248584.1"/>
    </source>
</evidence>
<comment type="function">
    <text evidence="5">Fibrinolytic activity; shows preferential cleavage of Arg-Gly bonds in all three fibrinogen chains. Contact with the caterpillars causes severe bleeding, due the anticoagulant effect of the protein.</text>
</comment>
<dbReference type="OrthoDB" id="2019384at2759"/>
<evidence type="ECO:0000256" key="3">
    <source>
        <dbReference type="ARBA" id="ARBA00023157"/>
    </source>
</evidence>
<dbReference type="GO" id="GO:0090729">
    <property type="term" value="F:toxin activity"/>
    <property type="evidence" value="ECO:0007669"/>
    <property type="project" value="UniProtKB-KW"/>
</dbReference>
<evidence type="ECO:0000256" key="2">
    <source>
        <dbReference type="ARBA" id="ARBA00022656"/>
    </source>
</evidence>
<keyword evidence="7" id="KW-0732">Signal</keyword>
<dbReference type="FunFam" id="2.40.10.10:FF:000068">
    <property type="entry name" value="transmembrane protease serine 2"/>
    <property type="match status" value="1"/>
</dbReference>
<dbReference type="PRINTS" id="PR00722">
    <property type="entry name" value="CHYMOTRYPSIN"/>
</dbReference>
<sequence length="458" mass="50708">MKRVMLLMYVVLMTQESKSREWMPVADPFITIHPCMNTNDIAVRFEPGLPPEENNRYYVYIRKTIPANCVTKVSFDAEVNITITVRSDDKKFSKISLTNGGSFTLRFANPLAGLSFIVKGTRPGVTPYLISLRINDVEQCDTPNVDFLDKYAETENPPEDGECHWSIKNDDLRCGRRKVDRQLPVDGPSQPGDWPWHAAVLKTLEDSSQNRKLKYLCGGTLISENVVLTAAHCVTQRGSEQPYPAKNIRAALGRYNLIGSEMNSQEKKVDSIIISDRYLHANLYNDLALLKLKSAVQLTSHVQPVCLWHRTAGSAAANRPAEDEIIGTLAGWGFSDDDSLSPTLQQVNLPMVAAITCIKSNKAFALLLSRNDFCAGYKNNGTSPCPGDSGGGYVVFHPDKKQDGSGNVSGAWYLRGILSRGLKSETGESCKDDEYVIFTDMAKFGDWLDSHLDDNGGN</sequence>
<comment type="caution">
    <text evidence="9">The sequence shown here is derived from an EMBL/GenBank/DDBJ whole genome shotgun (WGS) entry which is preliminary data.</text>
</comment>
<evidence type="ECO:0000259" key="8">
    <source>
        <dbReference type="PROSITE" id="PS50240"/>
    </source>
</evidence>
<protein>
    <submittedName>
        <fullName evidence="9">Jg24166 protein</fullName>
    </submittedName>
</protein>
<dbReference type="GO" id="GO:0005576">
    <property type="term" value="C:extracellular region"/>
    <property type="evidence" value="ECO:0007669"/>
    <property type="project" value="UniProtKB-SubCell"/>
</dbReference>
<dbReference type="InterPro" id="IPR043504">
    <property type="entry name" value="Peptidase_S1_PA_chymotrypsin"/>
</dbReference>
<evidence type="ECO:0000256" key="7">
    <source>
        <dbReference type="SAM" id="SignalP"/>
    </source>
</evidence>
<evidence type="ECO:0000256" key="4">
    <source>
        <dbReference type="ARBA" id="ARBA00023240"/>
    </source>
</evidence>
<dbReference type="PROSITE" id="PS00134">
    <property type="entry name" value="TRYPSIN_HIS"/>
    <property type="match status" value="1"/>
</dbReference>
<dbReference type="GO" id="GO:0004252">
    <property type="term" value="F:serine-type endopeptidase activity"/>
    <property type="evidence" value="ECO:0007669"/>
    <property type="project" value="InterPro"/>
</dbReference>
<feature type="signal peptide" evidence="7">
    <location>
        <begin position="1"/>
        <end position="19"/>
    </location>
</feature>
<dbReference type="InterPro" id="IPR001254">
    <property type="entry name" value="Trypsin_dom"/>
</dbReference>
<keyword evidence="2" id="KW-0800">Toxin</keyword>
<accession>A0A8S4S7P9</accession>
<dbReference type="Proteomes" id="UP000838756">
    <property type="component" value="Unassembled WGS sequence"/>
</dbReference>
<dbReference type="PANTHER" id="PTHR24260:SF143">
    <property type="entry name" value="SERINE PROTEASE GD-LIKE PROTEIN"/>
    <property type="match status" value="1"/>
</dbReference>
<dbReference type="PANTHER" id="PTHR24260">
    <property type="match status" value="1"/>
</dbReference>
<dbReference type="GO" id="GO:0006508">
    <property type="term" value="P:proteolysis"/>
    <property type="evidence" value="ECO:0007669"/>
    <property type="project" value="InterPro"/>
</dbReference>
<dbReference type="InterPro" id="IPR018114">
    <property type="entry name" value="TRYPSIN_HIS"/>
</dbReference>
<evidence type="ECO:0000256" key="6">
    <source>
        <dbReference type="ARBA" id="ARBA00084094"/>
    </source>
</evidence>
<keyword evidence="4" id="KW-1199">Hemostasis impairing toxin</keyword>
<dbReference type="InterPro" id="IPR051333">
    <property type="entry name" value="CLIP_Serine_Protease"/>
</dbReference>
<comment type="subcellular location">
    <subcellularLocation>
        <location evidence="1">Secreted</location>
        <location evidence="1">Extracellular space</location>
    </subcellularLocation>
</comment>
<dbReference type="Pfam" id="PF00089">
    <property type="entry name" value="Trypsin"/>
    <property type="match status" value="1"/>
</dbReference>
<dbReference type="SUPFAM" id="SSF50494">
    <property type="entry name" value="Trypsin-like serine proteases"/>
    <property type="match status" value="1"/>
</dbReference>
<dbReference type="Gene3D" id="2.40.10.10">
    <property type="entry name" value="Trypsin-like serine proteases"/>
    <property type="match status" value="1"/>
</dbReference>
<reference evidence="9" key="1">
    <citation type="submission" date="2022-03" db="EMBL/GenBank/DDBJ databases">
        <authorList>
            <person name="Lindestad O."/>
        </authorList>
    </citation>
    <scope>NUCLEOTIDE SEQUENCE</scope>
</reference>
<gene>
    <name evidence="9" type="primary">jg24166</name>
    <name evidence="9" type="ORF">PAEG_LOCUS21769</name>
</gene>
<evidence type="ECO:0000313" key="10">
    <source>
        <dbReference type="Proteomes" id="UP000838756"/>
    </source>
</evidence>
<dbReference type="CDD" id="cd00190">
    <property type="entry name" value="Tryp_SPc"/>
    <property type="match status" value="1"/>
</dbReference>
<dbReference type="InterPro" id="IPR009003">
    <property type="entry name" value="Peptidase_S1_PA"/>
</dbReference>